<sequence length="77" mass="8885">MSSEKKTDDQGVMPTASSVNKEEFETLIPTIQVKVFNPKKNCWETMSVMLYSGASQTYADMKIFKEWNLPDKRQMTD</sequence>
<evidence type="ECO:0000313" key="1">
    <source>
        <dbReference type="EMBL" id="EFO96089.1"/>
    </source>
</evidence>
<keyword evidence="2" id="KW-1185">Reference proteome</keyword>
<name>E3NFI8_CAERE</name>
<gene>
    <name evidence="1" type="ORF">CRE_18238</name>
</gene>
<dbReference type="OrthoDB" id="5869984at2759"/>
<reference evidence="1" key="1">
    <citation type="submission" date="2007-07" db="EMBL/GenBank/DDBJ databases">
        <title>PCAP assembly of the Caenorhabditis remanei genome.</title>
        <authorList>
            <consortium name="The Caenorhabditis remanei Sequencing Consortium"/>
            <person name="Wilson R.K."/>
        </authorList>
    </citation>
    <scope>NUCLEOTIDE SEQUENCE [LARGE SCALE GENOMIC DNA]</scope>
    <source>
        <strain evidence="1">PB4641</strain>
    </source>
</reference>
<proteinExistence type="predicted"/>
<protein>
    <submittedName>
        <fullName evidence="1">Uncharacterized protein</fullName>
    </submittedName>
</protein>
<dbReference type="EMBL" id="DS268637">
    <property type="protein sequence ID" value="EFO96089.1"/>
    <property type="molecule type" value="Genomic_DNA"/>
</dbReference>
<dbReference type="InParanoid" id="E3NFI8"/>
<evidence type="ECO:0000313" key="2">
    <source>
        <dbReference type="Proteomes" id="UP000008281"/>
    </source>
</evidence>
<accession>E3NFI8</accession>
<dbReference type="AlphaFoldDB" id="E3NFI8"/>
<dbReference type="Proteomes" id="UP000008281">
    <property type="component" value="Unassembled WGS sequence"/>
</dbReference>
<dbReference type="HOGENOM" id="CLU_2640468_0_0_1"/>
<organism evidence="2">
    <name type="scientific">Caenorhabditis remanei</name>
    <name type="common">Caenorhabditis vulgaris</name>
    <dbReference type="NCBI Taxonomy" id="31234"/>
    <lineage>
        <taxon>Eukaryota</taxon>
        <taxon>Metazoa</taxon>
        <taxon>Ecdysozoa</taxon>
        <taxon>Nematoda</taxon>
        <taxon>Chromadorea</taxon>
        <taxon>Rhabditida</taxon>
        <taxon>Rhabditina</taxon>
        <taxon>Rhabditomorpha</taxon>
        <taxon>Rhabditoidea</taxon>
        <taxon>Rhabditidae</taxon>
        <taxon>Peloderinae</taxon>
        <taxon>Caenorhabditis</taxon>
    </lineage>
</organism>